<organism evidence="9 10">
    <name type="scientific">Cyanidium caldarium</name>
    <name type="common">Red alga</name>
    <dbReference type="NCBI Taxonomy" id="2771"/>
    <lineage>
        <taxon>Eukaryota</taxon>
        <taxon>Rhodophyta</taxon>
        <taxon>Bangiophyceae</taxon>
        <taxon>Cyanidiales</taxon>
        <taxon>Cyanidiaceae</taxon>
        <taxon>Cyanidium</taxon>
    </lineage>
</organism>
<evidence type="ECO:0000256" key="1">
    <source>
        <dbReference type="ARBA" id="ARBA00004123"/>
    </source>
</evidence>
<proteinExistence type="predicted"/>
<reference evidence="9 10" key="1">
    <citation type="submission" date="2022-07" db="EMBL/GenBank/DDBJ databases">
        <title>Genome-wide signatures of adaptation to extreme environments.</title>
        <authorList>
            <person name="Cho C.H."/>
            <person name="Yoon H.S."/>
        </authorList>
    </citation>
    <scope>NUCLEOTIDE SEQUENCE [LARGE SCALE GENOMIC DNA]</scope>
    <source>
        <strain evidence="9 10">DBV 063 E5</strain>
    </source>
</reference>
<dbReference type="InterPro" id="IPR008468">
    <property type="entry name" value="DMAP1"/>
</dbReference>
<dbReference type="GO" id="GO:0000812">
    <property type="term" value="C:Swr1 complex"/>
    <property type="evidence" value="ECO:0007669"/>
    <property type="project" value="TreeGrafter"/>
</dbReference>
<dbReference type="Pfam" id="PF16282">
    <property type="entry name" value="SANT_DAMP1_like"/>
    <property type="match status" value="1"/>
</dbReference>
<keyword evidence="10" id="KW-1185">Reference proteome</keyword>
<feature type="region of interest" description="Disordered" evidence="7">
    <location>
        <begin position="346"/>
        <end position="405"/>
    </location>
</feature>
<sequence>MAQGSDSQSSRAGSADQKVRSATASLLAVVQGERDEISATTRDSASKGVPKMAARDTGLTAFPLRRERAATGSTAPLPASTAAAPRAPNQPPPKLTGLQREVYQLTGSTAPPLMPEFPGVERKRAPRIRYRIRPVVNAAHPAGAALSLRHWTRVSGLAPDTDAAEYPFARFNKRLRTLMYTEEEYARCLARVQPDAPSEPWSRDETDLLFRLCERFDLDFVVIADRWPDRPASAGTAPAARSRTVNELKDRYYTLVRRIMEYRAKTGAPPPRGPLQKHCQAILANAYDVEYENRRKAQLERQYRRSNAEVREEEQVSRQAQEILLERKRRDRERVRMERLLGVHWGEDEEATAPAPPAEPLEGEAAAPERSRRPRPAGRGDSVPVRSESMRRPKPLTPGPTARSSLMLAPITQSQRLQRRVDQLLDELGVGIRPTPTADICEQFDALRGDILRLLETQRLVRRKEEEVRQLQSRLEGLERARS</sequence>
<evidence type="ECO:0000313" key="10">
    <source>
        <dbReference type="Proteomes" id="UP001301350"/>
    </source>
</evidence>
<feature type="coiled-coil region" evidence="6">
    <location>
        <begin position="289"/>
        <end position="316"/>
    </location>
</feature>
<evidence type="ECO:0000256" key="3">
    <source>
        <dbReference type="ARBA" id="ARBA00023015"/>
    </source>
</evidence>
<dbReference type="InterPro" id="IPR001005">
    <property type="entry name" value="SANT/Myb"/>
</dbReference>
<dbReference type="GO" id="GO:0006281">
    <property type="term" value="P:DNA repair"/>
    <property type="evidence" value="ECO:0007669"/>
    <property type="project" value="InterPro"/>
</dbReference>
<dbReference type="SMART" id="SM00717">
    <property type="entry name" value="SANT"/>
    <property type="match status" value="1"/>
</dbReference>
<comment type="caution">
    <text evidence="9">The sequence shown here is derived from an EMBL/GenBank/DDBJ whole genome shotgun (WGS) entry which is preliminary data.</text>
</comment>
<dbReference type="GO" id="GO:0000122">
    <property type="term" value="P:negative regulation of transcription by RNA polymerase II"/>
    <property type="evidence" value="ECO:0007669"/>
    <property type="project" value="TreeGrafter"/>
</dbReference>
<comment type="subcellular location">
    <subcellularLocation>
        <location evidence="1">Nucleus</location>
    </subcellularLocation>
</comment>
<evidence type="ECO:0000259" key="8">
    <source>
        <dbReference type="PROSITE" id="PS50090"/>
    </source>
</evidence>
<gene>
    <name evidence="9" type="ORF">CDCA_CDCA16G4261</name>
</gene>
<protein>
    <recommendedName>
        <fullName evidence="8">Myb-like domain-containing protein</fullName>
    </recommendedName>
</protein>
<dbReference type="EMBL" id="JANCYW010000016">
    <property type="protein sequence ID" value="KAK4538236.1"/>
    <property type="molecule type" value="Genomic_DNA"/>
</dbReference>
<dbReference type="Gene3D" id="1.10.10.60">
    <property type="entry name" value="Homeodomain-like"/>
    <property type="match status" value="1"/>
</dbReference>
<keyword evidence="3" id="KW-0805">Transcription regulation</keyword>
<dbReference type="GO" id="GO:0006338">
    <property type="term" value="P:chromatin remodeling"/>
    <property type="evidence" value="ECO:0007669"/>
    <property type="project" value="InterPro"/>
</dbReference>
<accession>A0AAV9J1I9</accession>
<feature type="compositionally biased region" description="Low complexity" evidence="7">
    <location>
        <begin position="70"/>
        <end position="87"/>
    </location>
</feature>
<dbReference type="GO" id="GO:0035267">
    <property type="term" value="C:NuA4 histone acetyltransferase complex"/>
    <property type="evidence" value="ECO:0007669"/>
    <property type="project" value="InterPro"/>
</dbReference>
<keyword evidence="5" id="KW-0539">Nucleus</keyword>
<dbReference type="InterPro" id="IPR027109">
    <property type="entry name" value="Swc4/Dmap1"/>
</dbReference>
<keyword evidence="6" id="KW-0175">Coiled coil</keyword>
<dbReference type="Proteomes" id="UP001301350">
    <property type="component" value="Unassembled WGS sequence"/>
</dbReference>
<evidence type="ECO:0000256" key="4">
    <source>
        <dbReference type="ARBA" id="ARBA00023163"/>
    </source>
</evidence>
<name>A0AAV9J1I9_CYACA</name>
<feature type="domain" description="Myb-like" evidence="8">
    <location>
        <begin position="193"/>
        <end position="256"/>
    </location>
</feature>
<keyword evidence="2" id="KW-0156">Chromatin regulator</keyword>
<feature type="coiled-coil region" evidence="6">
    <location>
        <begin position="454"/>
        <end position="481"/>
    </location>
</feature>
<dbReference type="PANTHER" id="PTHR12855">
    <property type="entry name" value="DNA METHYLTRANSFERASE 1-ASSOCIATED PROTEIN 1 FAMILY MEMBER"/>
    <property type="match status" value="1"/>
</dbReference>
<feature type="region of interest" description="Disordered" evidence="7">
    <location>
        <begin position="1"/>
        <end position="95"/>
    </location>
</feature>
<dbReference type="InterPro" id="IPR032563">
    <property type="entry name" value="DAMP1_SANT-like"/>
</dbReference>
<dbReference type="Pfam" id="PF05499">
    <property type="entry name" value="DMAP1"/>
    <property type="match status" value="1"/>
</dbReference>
<dbReference type="PANTHER" id="PTHR12855:SF10">
    <property type="entry name" value="DNA METHYLTRANSFERASE 1-ASSOCIATED PROTEIN 1"/>
    <property type="match status" value="1"/>
</dbReference>
<dbReference type="AlphaFoldDB" id="A0AAV9J1I9"/>
<dbReference type="PROSITE" id="PS50090">
    <property type="entry name" value="MYB_LIKE"/>
    <property type="match status" value="1"/>
</dbReference>
<feature type="compositionally biased region" description="Polar residues" evidence="7">
    <location>
        <begin position="1"/>
        <end position="12"/>
    </location>
</feature>
<evidence type="ECO:0000256" key="6">
    <source>
        <dbReference type="SAM" id="Coils"/>
    </source>
</evidence>
<keyword evidence="4" id="KW-0804">Transcription</keyword>
<evidence type="ECO:0000256" key="7">
    <source>
        <dbReference type="SAM" id="MobiDB-lite"/>
    </source>
</evidence>
<evidence type="ECO:0000256" key="5">
    <source>
        <dbReference type="ARBA" id="ARBA00023242"/>
    </source>
</evidence>
<evidence type="ECO:0000256" key="2">
    <source>
        <dbReference type="ARBA" id="ARBA00022853"/>
    </source>
</evidence>
<evidence type="ECO:0000313" key="9">
    <source>
        <dbReference type="EMBL" id="KAK4538236.1"/>
    </source>
</evidence>
<dbReference type="GO" id="GO:0003714">
    <property type="term" value="F:transcription corepressor activity"/>
    <property type="evidence" value="ECO:0007669"/>
    <property type="project" value="TreeGrafter"/>
</dbReference>